<dbReference type="PROSITE" id="PS00373">
    <property type="entry name" value="GART"/>
    <property type="match status" value="1"/>
</dbReference>
<dbReference type="KEGG" id="vfa:MM35RIKEN_05420"/>
<evidence type="ECO:0000259" key="9">
    <source>
        <dbReference type="Pfam" id="PF00551"/>
    </source>
</evidence>
<comment type="catalytic activity">
    <reaction evidence="7 8">
        <text>L-methionyl-tRNA(fMet) + (6R)-10-formyltetrahydrofolate = N-formyl-L-methionyl-tRNA(fMet) + (6S)-5,6,7,8-tetrahydrofolate + H(+)</text>
        <dbReference type="Rhea" id="RHEA:24380"/>
        <dbReference type="Rhea" id="RHEA-COMP:9952"/>
        <dbReference type="Rhea" id="RHEA-COMP:9953"/>
        <dbReference type="ChEBI" id="CHEBI:15378"/>
        <dbReference type="ChEBI" id="CHEBI:57453"/>
        <dbReference type="ChEBI" id="CHEBI:78530"/>
        <dbReference type="ChEBI" id="CHEBI:78844"/>
        <dbReference type="ChEBI" id="CHEBI:195366"/>
        <dbReference type="EC" id="2.1.2.9"/>
    </reaction>
</comment>
<feature type="domain" description="Formyl transferase N-terminal" evidence="9">
    <location>
        <begin position="1"/>
        <end position="180"/>
    </location>
</feature>
<dbReference type="PANTHER" id="PTHR11138">
    <property type="entry name" value="METHIONYL-TRNA FORMYLTRANSFERASE"/>
    <property type="match status" value="1"/>
</dbReference>
<dbReference type="EC" id="2.1.2.9" evidence="3 8"/>
<dbReference type="InterPro" id="IPR005794">
    <property type="entry name" value="Fmt"/>
</dbReference>
<dbReference type="SUPFAM" id="SSF53328">
    <property type="entry name" value="Formyltransferase"/>
    <property type="match status" value="1"/>
</dbReference>
<evidence type="ECO:0000256" key="6">
    <source>
        <dbReference type="ARBA" id="ARBA00022917"/>
    </source>
</evidence>
<dbReference type="Pfam" id="PF00551">
    <property type="entry name" value="Formyl_trans_N"/>
    <property type="match status" value="1"/>
</dbReference>
<reference evidence="11" key="1">
    <citation type="submission" date="2020-09" db="EMBL/GenBank/DDBJ databases">
        <title>New species isolated from human feces.</title>
        <authorList>
            <person name="Kitahara M."/>
            <person name="Shigeno Y."/>
            <person name="Shime M."/>
            <person name="Matsumoto Y."/>
            <person name="Nakamura S."/>
            <person name="Motooka D."/>
            <person name="Fukuoka S."/>
            <person name="Nishikawa H."/>
            <person name="Benno Y."/>
        </authorList>
    </citation>
    <scope>NUCLEOTIDE SEQUENCE</scope>
    <source>
        <strain evidence="11">MM35</strain>
    </source>
</reference>
<evidence type="ECO:0000256" key="1">
    <source>
        <dbReference type="ARBA" id="ARBA00002606"/>
    </source>
</evidence>
<dbReference type="InterPro" id="IPR044135">
    <property type="entry name" value="Met-tRNA-FMT_C"/>
</dbReference>
<evidence type="ECO:0000256" key="7">
    <source>
        <dbReference type="ARBA" id="ARBA00048558"/>
    </source>
</evidence>
<dbReference type="InterPro" id="IPR036477">
    <property type="entry name" value="Formyl_transf_N_sf"/>
</dbReference>
<feature type="domain" description="Formyl transferase C-terminal" evidence="10">
    <location>
        <begin position="204"/>
        <end position="300"/>
    </location>
</feature>
<name>A0A810PQS8_9FIRM</name>
<dbReference type="HAMAP" id="MF_00182">
    <property type="entry name" value="Formyl_trans"/>
    <property type="match status" value="1"/>
</dbReference>
<dbReference type="SUPFAM" id="SSF50486">
    <property type="entry name" value="FMT C-terminal domain-like"/>
    <property type="match status" value="1"/>
</dbReference>
<dbReference type="InterPro" id="IPR037022">
    <property type="entry name" value="Formyl_trans_C_sf"/>
</dbReference>
<dbReference type="FunFam" id="3.40.50.12230:FF:000001">
    <property type="entry name" value="Methionyl-tRNA formyltransferase"/>
    <property type="match status" value="1"/>
</dbReference>
<evidence type="ECO:0000259" key="10">
    <source>
        <dbReference type="Pfam" id="PF02911"/>
    </source>
</evidence>
<dbReference type="RefSeq" id="WP_212819059.1">
    <property type="nucleotide sequence ID" value="NZ_AP023415.1"/>
</dbReference>
<evidence type="ECO:0000313" key="12">
    <source>
        <dbReference type="Proteomes" id="UP000681343"/>
    </source>
</evidence>
<feature type="binding site" evidence="8">
    <location>
        <begin position="109"/>
        <end position="112"/>
    </location>
    <ligand>
        <name>(6S)-5,6,7,8-tetrahydrofolate</name>
        <dbReference type="ChEBI" id="CHEBI:57453"/>
    </ligand>
</feature>
<dbReference type="InterPro" id="IPR041711">
    <property type="entry name" value="Met-tRNA-FMT_N"/>
</dbReference>
<dbReference type="Gene3D" id="3.10.25.10">
    <property type="entry name" value="Formyl transferase, C-terminal domain"/>
    <property type="match status" value="1"/>
</dbReference>
<dbReference type="Gene3D" id="3.40.50.170">
    <property type="entry name" value="Formyl transferase, N-terminal domain"/>
    <property type="match status" value="1"/>
</dbReference>
<dbReference type="InterPro" id="IPR001555">
    <property type="entry name" value="GART_AS"/>
</dbReference>
<keyword evidence="6 8" id="KW-0648">Protein biosynthesis</keyword>
<dbReference type="EMBL" id="AP023415">
    <property type="protein sequence ID" value="BCK78350.1"/>
    <property type="molecule type" value="Genomic_DNA"/>
</dbReference>
<comment type="similarity">
    <text evidence="2 8">Belongs to the Fmt family.</text>
</comment>
<dbReference type="GO" id="GO:0004479">
    <property type="term" value="F:methionyl-tRNA formyltransferase activity"/>
    <property type="evidence" value="ECO:0007669"/>
    <property type="project" value="UniProtKB-UniRule"/>
</dbReference>
<dbReference type="GO" id="GO:0005829">
    <property type="term" value="C:cytosol"/>
    <property type="evidence" value="ECO:0007669"/>
    <property type="project" value="TreeGrafter"/>
</dbReference>
<dbReference type="Pfam" id="PF02911">
    <property type="entry name" value="Formyl_trans_C"/>
    <property type="match status" value="1"/>
</dbReference>
<keyword evidence="5 8" id="KW-0808">Transferase</keyword>
<proteinExistence type="inferred from homology"/>
<evidence type="ECO:0000256" key="2">
    <source>
        <dbReference type="ARBA" id="ARBA00010699"/>
    </source>
</evidence>
<evidence type="ECO:0000256" key="3">
    <source>
        <dbReference type="ARBA" id="ARBA00012261"/>
    </source>
</evidence>
<evidence type="ECO:0000256" key="8">
    <source>
        <dbReference type="HAMAP-Rule" id="MF_00182"/>
    </source>
</evidence>
<dbReference type="Proteomes" id="UP000681343">
    <property type="component" value="Chromosome"/>
</dbReference>
<dbReference type="InterPro" id="IPR002376">
    <property type="entry name" value="Formyl_transf_N"/>
</dbReference>
<protein>
    <recommendedName>
        <fullName evidence="4 8">Methionyl-tRNA formyltransferase</fullName>
        <ecNumber evidence="3 8">2.1.2.9</ecNumber>
    </recommendedName>
</protein>
<dbReference type="NCBIfam" id="TIGR00460">
    <property type="entry name" value="fmt"/>
    <property type="match status" value="1"/>
</dbReference>
<gene>
    <name evidence="8 11" type="primary">fmt</name>
    <name evidence="11" type="ORF">MM35RIKEN_05420</name>
</gene>
<dbReference type="InterPro" id="IPR005793">
    <property type="entry name" value="Formyl_trans_C"/>
</dbReference>
<dbReference type="CDD" id="cd08646">
    <property type="entry name" value="FMT_core_Met-tRNA-FMT_N"/>
    <property type="match status" value="1"/>
</dbReference>
<dbReference type="CDD" id="cd08704">
    <property type="entry name" value="Met_tRNA_FMT_C"/>
    <property type="match status" value="1"/>
</dbReference>
<dbReference type="AlphaFoldDB" id="A0A810PQS8"/>
<accession>A0A810PQS8</accession>
<dbReference type="InterPro" id="IPR011034">
    <property type="entry name" value="Formyl_transferase-like_C_sf"/>
</dbReference>
<sequence>MRILFMGTPEFAVEQLRRLVEDGHDICGVFTQPDKPKNRGMKMTFSPVKEYALSQGLSVYQPTKMRDGTALTLVRELKPELIVVAAYGRILPEDILAVPDKGCINVHSSILPKYRGAAPINWAILDGLKETGVTIMYMAKELDAGDIICIKKTEILPEENARELTERLARLGAEALAEAVEQIGRGTAAHIPQEHGASTYAPMLSKELSPMDWTRPAQALHDQVRGLIPWPCASTELAGKRVKVFKTKLGHKTDARPGAVLTAGKQGLEIACGDGQSLWILELQAEGGKRMMAADYLRGHPMDTEK</sequence>
<evidence type="ECO:0000256" key="5">
    <source>
        <dbReference type="ARBA" id="ARBA00022679"/>
    </source>
</evidence>
<evidence type="ECO:0000256" key="4">
    <source>
        <dbReference type="ARBA" id="ARBA00016014"/>
    </source>
</evidence>
<organism evidence="11 12">
    <name type="scientific">Vescimonas fastidiosa</name>
    <dbReference type="NCBI Taxonomy" id="2714353"/>
    <lineage>
        <taxon>Bacteria</taxon>
        <taxon>Bacillati</taxon>
        <taxon>Bacillota</taxon>
        <taxon>Clostridia</taxon>
        <taxon>Eubacteriales</taxon>
        <taxon>Oscillospiraceae</taxon>
        <taxon>Vescimonas</taxon>
    </lineage>
</organism>
<keyword evidence="12" id="KW-1185">Reference proteome</keyword>
<dbReference type="PANTHER" id="PTHR11138:SF5">
    <property type="entry name" value="METHIONYL-TRNA FORMYLTRANSFERASE, MITOCHONDRIAL"/>
    <property type="match status" value="1"/>
</dbReference>
<comment type="function">
    <text evidence="1 8">Attaches a formyl group to the free amino group of methionyl-tRNA(fMet). The formyl group appears to play a dual role in the initiator identity of N-formylmethionyl-tRNA by promoting its recognition by IF2 and preventing the misappropriation of this tRNA by the elongation apparatus.</text>
</comment>
<evidence type="ECO:0000313" key="11">
    <source>
        <dbReference type="EMBL" id="BCK78350.1"/>
    </source>
</evidence>